<dbReference type="Gene3D" id="2.60.40.10">
    <property type="entry name" value="Immunoglobulins"/>
    <property type="match status" value="1"/>
</dbReference>
<dbReference type="InterPro" id="IPR014756">
    <property type="entry name" value="Ig_E-set"/>
</dbReference>
<dbReference type="PANTHER" id="PTHR32208">
    <property type="entry name" value="SECRETED PROTEIN-RELATED"/>
    <property type="match status" value="1"/>
</dbReference>
<evidence type="ECO:0000313" key="5">
    <source>
        <dbReference type="Proteomes" id="UP000516437"/>
    </source>
</evidence>
<keyword evidence="1" id="KW-0732">Signal</keyword>
<feature type="domain" description="Glyoxal oxidase N-terminal" evidence="2">
    <location>
        <begin position="108"/>
        <end position="347"/>
    </location>
</feature>
<dbReference type="InterPro" id="IPR015202">
    <property type="entry name" value="GO-like_E_set"/>
</dbReference>
<gene>
    <name evidence="4" type="ORF">CJ030_MR3G002951</name>
</gene>
<dbReference type="Pfam" id="PF07250">
    <property type="entry name" value="Glyoxal_oxid_N"/>
    <property type="match status" value="1"/>
</dbReference>
<dbReference type="PANTHER" id="PTHR32208:SF57">
    <property type="entry name" value="F14L17.20 PROTEIN"/>
    <property type="match status" value="1"/>
</dbReference>
<dbReference type="SUPFAM" id="SSF50965">
    <property type="entry name" value="Galactose oxidase, central domain"/>
    <property type="match status" value="1"/>
</dbReference>
<evidence type="ECO:0000259" key="2">
    <source>
        <dbReference type="Pfam" id="PF07250"/>
    </source>
</evidence>
<name>A0A6A1WD16_9ROSI</name>
<evidence type="ECO:0000259" key="3">
    <source>
        <dbReference type="Pfam" id="PF09118"/>
    </source>
</evidence>
<dbReference type="InterPro" id="IPR011043">
    <property type="entry name" value="Gal_Oxase/kelch_b-propeller"/>
</dbReference>
<sequence length="463" mass="51466">MPADCTAHSLLYDVPTLSVPSFSLQTPGAPQAPSTRMGPNSKPEGFLRGSLWFAHTHLATTIPATGKSCQGIKEPPVVLDEPNITRRACDNHGRSCSLHVRMSSSQRASYFMIETLDGYGDENNLYPFLHLLPDGNLFVFANKRSILLDYKRNRVLKEFPVIPGEFKRNYPSTGSSVLLPLRLNGTDFPDAEVMVCGGAPHGAFNLSDKLRVFVSASNTCGRLRVTDPEPQWVMEEMPMPRIMSDMLLLPTGDVILINGAMNGTAGWEDATNPAYHPVLYRTDGLHSRRTRFMVLSPSRIPRMYHSSAVLLADGRILVGGGNPHPKYNFTAHPFPTELSLEAYHPYYLYPRLSPQRPSIVTVESKGMTVLYRQAFSVTFVLKLYRTERMISVALMAPSFTTHSFAMNQRMVFLEVAELEQLSVFTYKITATGPPTATVAPPGYYMLFVVHAAIPSHAVWVKVQ</sequence>
<dbReference type="Proteomes" id="UP000516437">
    <property type="component" value="Chromosome 3"/>
</dbReference>
<dbReference type="Gene3D" id="2.130.10.80">
    <property type="entry name" value="Galactose oxidase/kelch, beta-propeller"/>
    <property type="match status" value="1"/>
</dbReference>
<dbReference type="OrthoDB" id="2019572at2759"/>
<dbReference type="CDD" id="cd02851">
    <property type="entry name" value="E_set_GO_C"/>
    <property type="match status" value="1"/>
</dbReference>
<keyword evidence="5" id="KW-1185">Reference proteome</keyword>
<organism evidence="4 5">
    <name type="scientific">Morella rubra</name>
    <name type="common">Chinese bayberry</name>
    <dbReference type="NCBI Taxonomy" id="262757"/>
    <lineage>
        <taxon>Eukaryota</taxon>
        <taxon>Viridiplantae</taxon>
        <taxon>Streptophyta</taxon>
        <taxon>Embryophyta</taxon>
        <taxon>Tracheophyta</taxon>
        <taxon>Spermatophyta</taxon>
        <taxon>Magnoliopsida</taxon>
        <taxon>eudicotyledons</taxon>
        <taxon>Gunneridae</taxon>
        <taxon>Pentapetalae</taxon>
        <taxon>rosids</taxon>
        <taxon>fabids</taxon>
        <taxon>Fagales</taxon>
        <taxon>Myricaceae</taxon>
        <taxon>Morella</taxon>
    </lineage>
</organism>
<dbReference type="SUPFAM" id="SSF81296">
    <property type="entry name" value="E set domains"/>
    <property type="match status" value="1"/>
</dbReference>
<dbReference type="AlphaFoldDB" id="A0A6A1WD16"/>
<dbReference type="Pfam" id="PF09118">
    <property type="entry name" value="GO-like_E_set"/>
    <property type="match status" value="1"/>
</dbReference>
<reference evidence="4 5" key="1">
    <citation type="journal article" date="2019" name="Plant Biotechnol. J.">
        <title>The red bayberry genome and genetic basis of sex determination.</title>
        <authorList>
            <person name="Jia H.M."/>
            <person name="Jia H.J."/>
            <person name="Cai Q.L."/>
            <person name="Wang Y."/>
            <person name="Zhao H.B."/>
            <person name="Yang W.F."/>
            <person name="Wang G.Y."/>
            <person name="Li Y.H."/>
            <person name="Zhan D.L."/>
            <person name="Shen Y.T."/>
            <person name="Niu Q.F."/>
            <person name="Chang L."/>
            <person name="Qiu J."/>
            <person name="Zhao L."/>
            <person name="Xie H.B."/>
            <person name="Fu W.Y."/>
            <person name="Jin J."/>
            <person name="Li X.W."/>
            <person name="Jiao Y."/>
            <person name="Zhou C.C."/>
            <person name="Tu T."/>
            <person name="Chai C.Y."/>
            <person name="Gao J.L."/>
            <person name="Fan L.J."/>
            <person name="van de Weg E."/>
            <person name="Wang J.Y."/>
            <person name="Gao Z.S."/>
        </authorList>
    </citation>
    <scope>NUCLEOTIDE SEQUENCE [LARGE SCALE GENOMIC DNA]</scope>
    <source>
        <tissue evidence="4">Leaves</tissue>
    </source>
</reference>
<comment type="caution">
    <text evidence="4">The sequence shown here is derived from an EMBL/GenBank/DDBJ whole genome shotgun (WGS) entry which is preliminary data.</text>
</comment>
<evidence type="ECO:0000313" key="4">
    <source>
        <dbReference type="EMBL" id="KAB1220740.1"/>
    </source>
</evidence>
<accession>A0A6A1WD16</accession>
<evidence type="ECO:0000256" key="1">
    <source>
        <dbReference type="ARBA" id="ARBA00022729"/>
    </source>
</evidence>
<proteinExistence type="predicted"/>
<protein>
    <submittedName>
        <fullName evidence="4">Galactose oxidase</fullName>
    </submittedName>
</protein>
<dbReference type="InterPro" id="IPR013783">
    <property type="entry name" value="Ig-like_fold"/>
</dbReference>
<dbReference type="InterPro" id="IPR009880">
    <property type="entry name" value="Glyoxal_oxidase_N"/>
</dbReference>
<dbReference type="InterPro" id="IPR037293">
    <property type="entry name" value="Gal_Oxidase_central_sf"/>
</dbReference>
<feature type="domain" description="Galactose oxidase-like Early set" evidence="3">
    <location>
        <begin position="356"/>
        <end position="462"/>
    </location>
</feature>
<dbReference type="EMBL" id="RXIC02000021">
    <property type="protein sequence ID" value="KAB1220740.1"/>
    <property type="molecule type" value="Genomic_DNA"/>
</dbReference>